<sequence length="258" mass="27862">MTDPQICLEACDLSVRYGGRLAVSGVGLRARRGRILAIVGPSGCGKSTVLACFNRLHDLNPACELRGSIRLDGQEILRPGLDVLALRRRVGLIAQRPNSLPLSIGRNLTFPLRHHGMGRRVDRQDAARRALQRVGLWEEVKDRLGRPASELSGGQQQRLCLARALVLEPEVLLLDEPCSALDPLASAVVEELVASLRGNVTILIVTHNLAQARRLADDVAVFWNRDGVGYLEEQGSADAVFAAPCSLITAAYLAGARG</sequence>
<dbReference type="Gene3D" id="3.40.50.300">
    <property type="entry name" value="P-loop containing nucleotide triphosphate hydrolases"/>
    <property type="match status" value="1"/>
</dbReference>
<dbReference type="GO" id="GO:0005524">
    <property type="term" value="F:ATP binding"/>
    <property type="evidence" value="ECO:0007669"/>
    <property type="project" value="UniProtKB-KW"/>
</dbReference>
<evidence type="ECO:0000256" key="1">
    <source>
        <dbReference type="ARBA" id="ARBA00022448"/>
    </source>
</evidence>
<protein>
    <submittedName>
        <fullName evidence="5">ATP-binding cassette domain-containing protein</fullName>
    </submittedName>
</protein>
<dbReference type="PANTHER" id="PTHR43423:SF1">
    <property type="entry name" value="ABC TRANSPORTER I FAMILY MEMBER 17"/>
    <property type="match status" value="1"/>
</dbReference>
<dbReference type="SMART" id="SM00382">
    <property type="entry name" value="AAA"/>
    <property type="match status" value="1"/>
</dbReference>
<dbReference type="InterPro" id="IPR027417">
    <property type="entry name" value="P-loop_NTPase"/>
</dbReference>
<keyword evidence="2" id="KW-0547">Nucleotide-binding</keyword>
<dbReference type="EMBL" id="JAYGHX010000001">
    <property type="protein sequence ID" value="MEA5390031.1"/>
    <property type="molecule type" value="Genomic_DNA"/>
</dbReference>
<keyword evidence="3 5" id="KW-0067">ATP-binding</keyword>
<evidence type="ECO:0000256" key="3">
    <source>
        <dbReference type="ARBA" id="ARBA00022840"/>
    </source>
</evidence>
<dbReference type="InterPro" id="IPR017871">
    <property type="entry name" value="ABC_transporter-like_CS"/>
</dbReference>
<dbReference type="CDD" id="cd03260">
    <property type="entry name" value="ABC_PstB_phosphate_transporter"/>
    <property type="match status" value="1"/>
</dbReference>
<proteinExistence type="predicted"/>
<feature type="domain" description="ABC transporter" evidence="4">
    <location>
        <begin position="8"/>
        <end position="253"/>
    </location>
</feature>
<dbReference type="PANTHER" id="PTHR43423">
    <property type="entry name" value="ABC TRANSPORTER I FAMILY MEMBER 17"/>
    <property type="match status" value="1"/>
</dbReference>
<dbReference type="InterPro" id="IPR003593">
    <property type="entry name" value="AAA+_ATPase"/>
</dbReference>
<dbReference type="InterPro" id="IPR003439">
    <property type="entry name" value="ABC_transporter-like_ATP-bd"/>
</dbReference>
<dbReference type="SUPFAM" id="SSF52540">
    <property type="entry name" value="P-loop containing nucleoside triphosphate hydrolases"/>
    <property type="match status" value="1"/>
</dbReference>
<gene>
    <name evidence="5" type="ORF">VB738_02030</name>
</gene>
<accession>A0ABU5RQH8</accession>
<evidence type="ECO:0000256" key="2">
    <source>
        <dbReference type="ARBA" id="ARBA00022741"/>
    </source>
</evidence>
<dbReference type="PROSITE" id="PS00211">
    <property type="entry name" value="ABC_TRANSPORTER_1"/>
    <property type="match status" value="1"/>
</dbReference>
<dbReference type="Pfam" id="PF00005">
    <property type="entry name" value="ABC_tran"/>
    <property type="match status" value="1"/>
</dbReference>
<evidence type="ECO:0000259" key="4">
    <source>
        <dbReference type="PROSITE" id="PS50893"/>
    </source>
</evidence>
<name>A0ABU5RQH8_9CYAN</name>
<keyword evidence="1" id="KW-0813">Transport</keyword>
<evidence type="ECO:0000313" key="6">
    <source>
        <dbReference type="Proteomes" id="UP001304461"/>
    </source>
</evidence>
<comment type="caution">
    <text evidence="5">The sequence shown here is derived from an EMBL/GenBank/DDBJ whole genome shotgun (WGS) entry which is preliminary data.</text>
</comment>
<keyword evidence="6" id="KW-1185">Reference proteome</keyword>
<dbReference type="InterPro" id="IPR005670">
    <property type="entry name" value="PstB-like"/>
</dbReference>
<evidence type="ECO:0000313" key="5">
    <source>
        <dbReference type="EMBL" id="MEA5390031.1"/>
    </source>
</evidence>
<reference evidence="5 6" key="1">
    <citation type="submission" date="2023-12" db="EMBL/GenBank/DDBJ databases">
        <title>Baltic Sea Cyanobacteria.</title>
        <authorList>
            <person name="Delbaje E."/>
            <person name="Fewer D.P."/>
            <person name="Shishido T.K."/>
        </authorList>
    </citation>
    <scope>NUCLEOTIDE SEQUENCE [LARGE SCALE GENOMIC DNA]</scope>
    <source>
        <strain evidence="5 6">UHCC 0139</strain>
    </source>
</reference>
<organism evidence="5 6">
    <name type="scientific">Cyanobium gracile UHCC 0139</name>
    <dbReference type="NCBI Taxonomy" id="3110308"/>
    <lineage>
        <taxon>Bacteria</taxon>
        <taxon>Bacillati</taxon>
        <taxon>Cyanobacteriota</taxon>
        <taxon>Cyanophyceae</taxon>
        <taxon>Synechococcales</taxon>
        <taxon>Prochlorococcaceae</taxon>
        <taxon>Cyanobium</taxon>
    </lineage>
</organism>
<dbReference type="RefSeq" id="WP_323304151.1">
    <property type="nucleotide sequence ID" value="NZ_JAYGHX010000001.1"/>
</dbReference>
<dbReference type="PROSITE" id="PS50893">
    <property type="entry name" value="ABC_TRANSPORTER_2"/>
    <property type="match status" value="1"/>
</dbReference>
<dbReference type="Proteomes" id="UP001304461">
    <property type="component" value="Unassembled WGS sequence"/>
</dbReference>